<feature type="compositionally biased region" description="Acidic residues" evidence="1">
    <location>
        <begin position="75"/>
        <end position="84"/>
    </location>
</feature>
<evidence type="ECO:0000313" key="3">
    <source>
        <dbReference type="Proteomes" id="UP000295499"/>
    </source>
</evidence>
<organism evidence="2 3">
    <name type="scientific">Pedobacter duraquae</name>
    <dbReference type="NCBI Taxonomy" id="425511"/>
    <lineage>
        <taxon>Bacteria</taxon>
        <taxon>Pseudomonadati</taxon>
        <taxon>Bacteroidota</taxon>
        <taxon>Sphingobacteriia</taxon>
        <taxon>Sphingobacteriales</taxon>
        <taxon>Sphingobacteriaceae</taxon>
        <taxon>Pedobacter</taxon>
    </lineage>
</organism>
<reference evidence="2 3" key="1">
    <citation type="submission" date="2019-03" db="EMBL/GenBank/DDBJ databases">
        <title>Genomic Encyclopedia of Archaeal and Bacterial Type Strains, Phase II (KMG-II): from individual species to whole genera.</title>
        <authorList>
            <person name="Goeker M."/>
        </authorList>
    </citation>
    <scope>NUCLEOTIDE SEQUENCE [LARGE SCALE GENOMIC DNA]</scope>
    <source>
        <strain evidence="2 3">DSM 19034</strain>
    </source>
</reference>
<proteinExistence type="predicted"/>
<keyword evidence="3" id="KW-1185">Reference proteome</keyword>
<dbReference type="Proteomes" id="UP000295499">
    <property type="component" value="Unassembled WGS sequence"/>
</dbReference>
<dbReference type="OrthoDB" id="772731at2"/>
<evidence type="ECO:0000256" key="1">
    <source>
        <dbReference type="SAM" id="MobiDB-lite"/>
    </source>
</evidence>
<protein>
    <submittedName>
        <fullName evidence="2">Uncharacterized protein</fullName>
    </submittedName>
</protein>
<name>A0A4R6IHQ5_9SPHI</name>
<feature type="compositionally biased region" description="Basic and acidic residues" evidence="1">
    <location>
        <begin position="1"/>
        <end position="11"/>
    </location>
</feature>
<gene>
    <name evidence="2" type="ORF">CLV32_3520</name>
</gene>
<feature type="compositionally biased region" description="Acidic residues" evidence="1">
    <location>
        <begin position="49"/>
        <end position="68"/>
    </location>
</feature>
<dbReference type="EMBL" id="SNWM01000004">
    <property type="protein sequence ID" value="TDO20885.1"/>
    <property type="molecule type" value="Genomic_DNA"/>
</dbReference>
<evidence type="ECO:0000313" key="2">
    <source>
        <dbReference type="EMBL" id="TDO20885.1"/>
    </source>
</evidence>
<accession>A0A4R6IHQ5</accession>
<feature type="compositionally biased region" description="Polar residues" evidence="1">
    <location>
        <begin position="36"/>
        <end position="47"/>
    </location>
</feature>
<sequence length="84" mass="9292">MEPKEENKLDADNALILSAEQDSNTPERPIDEEANNGYNSATDTGNSNEDLELNPDDDPDTNLDENDLDALNGQDIDEEDDELL</sequence>
<comment type="caution">
    <text evidence="2">The sequence shown here is derived from an EMBL/GenBank/DDBJ whole genome shotgun (WGS) entry which is preliminary data.</text>
</comment>
<dbReference type="AlphaFoldDB" id="A0A4R6IHQ5"/>
<dbReference type="RefSeq" id="WP_133557740.1">
    <property type="nucleotide sequence ID" value="NZ_SNWM01000004.1"/>
</dbReference>
<feature type="region of interest" description="Disordered" evidence="1">
    <location>
        <begin position="1"/>
        <end position="84"/>
    </location>
</feature>